<sequence>MKTIYENILEQAWAVGQGKRGDLSEELASDNCVARASNAVVELLRTILPAYAAACEERAGAGQDQIAEFFRFARDKALVKTAEIVHSVWLLGRVVNAEIAHRGEERSGVVSEASVGTLLLVAMSLAVKMNRDAGIGNGWWAKAVGMSGVVMANSERIFLKRVEYRLTMPREDYALLYEQLVQE</sequence>
<comment type="caution">
    <text evidence="1">The sequence shown here is derived from an EMBL/GenBank/DDBJ whole genome shotgun (WGS) entry which is preliminary data.</text>
</comment>
<reference evidence="1 2" key="1">
    <citation type="submission" date="2019-03" db="EMBL/GenBank/DDBJ databases">
        <title>Single cell metagenomics reveals metabolic interactions within the superorganism composed of flagellate Streblomastix strix and complex community of Bacteroidetes bacteria on its surface.</title>
        <authorList>
            <person name="Treitli S.C."/>
            <person name="Kolisko M."/>
            <person name="Husnik F."/>
            <person name="Keeling P."/>
            <person name="Hampl V."/>
        </authorList>
    </citation>
    <scope>NUCLEOTIDE SEQUENCE [LARGE SCALE GENOMIC DNA]</scope>
    <source>
        <strain evidence="1">ST1C</strain>
    </source>
</reference>
<organism evidence="1 2">
    <name type="scientific">Streblomastix strix</name>
    <dbReference type="NCBI Taxonomy" id="222440"/>
    <lineage>
        <taxon>Eukaryota</taxon>
        <taxon>Metamonada</taxon>
        <taxon>Preaxostyla</taxon>
        <taxon>Oxymonadida</taxon>
        <taxon>Streblomastigidae</taxon>
        <taxon>Streblomastix</taxon>
    </lineage>
</organism>
<dbReference type="Proteomes" id="UP000324800">
    <property type="component" value="Unassembled WGS sequence"/>
</dbReference>
<evidence type="ECO:0000313" key="1">
    <source>
        <dbReference type="EMBL" id="KAA6388691.1"/>
    </source>
</evidence>
<dbReference type="OrthoDB" id="10611481at2759"/>
<proteinExistence type="predicted"/>
<dbReference type="Pfam" id="PF08613">
    <property type="entry name" value="Cyclin"/>
    <property type="match status" value="1"/>
</dbReference>
<dbReference type="AlphaFoldDB" id="A0A5J4W173"/>
<name>A0A5J4W173_9EUKA</name>
<dbReference type="InterPro" id="IPR013922">
    <property type="entry name" value="Cyclin_PHO80-like"/>
</dbReference>
<accession>A0A5J4W173</accession>
<dbReference type="EMBL" id="SNRW01003882">
    <property type="protein sequence ID" value="KAA6388691.1"/>
    <property type="molecule type" value="Genomic_DNA"/>
</dbReference>
<protein>
    <recommendedName>
        <fullName evidence="3">Cyclin N-terminal domain-containing protein</fullName>
    </recommendedName>
</protein>
<evidence type="ECO:0008006" key="3">
    <source>
        <dbReference type="Google" id="ProtNLM"/>
    </source>
</evidence>
<dbReference type="Gene3D" id="1.10.472.10">
    <property type="entry name" value="Cyclin-like"/>
    <property type="match status" value="1"/>
</dbReference>
<gene>
    <name evidence="1" type="ORF">EZS28_015782</name>
</gene>
<dbReference type="GO" id="GO:0019901">
    <property type="term" value="F:protein kinase binding"/>
    <property type="evidence" value="ECO:0007669"/>
    <property type="project" value="InterPro"/>
</dbReference>
<evidence type="ECO:0000313" key="2">
    <source>
        <dbReference type="Proteomes" id="UP000324800"/>
    </source>
</evidence>